<dbReference type="OrthoDB" id="61861at2157"/>
<evidence type="ECO:0000313" key="5">
    <source>
        <dbReference type="Proteomes" id="UP000290932"/>
    </source>
</evidence>
<dbReference type="AlphaFoldDB" id="A0A498H2K2"/>
<accession>A0A498H2K2</accession>
<dbReference type="PROSITE" id="PS00090">
    <property type="entry name" value="NITROGENASE_1_2"/>
    <property type="match status" value="1"/>
</dbReference>
<name>A0A498H2K2_9EURY</name>
<reference evidence="4 5" key="1">
    <citation type="journal article" date="2015" name="Int. J. Syst. Evol. Microbiol.">
        <title>Methanoculleus taiwanensis sp. nov., a methanogen isolated from deep marine sediment at the deformation front area near Taiwan.</title>
        <authorList>
            <person name="Weng C.Y."/>
            <person name="Chen S.C."/>
            <person name="Lai M.C."/>
            <person name="Wu S.Y."/>
            <person name="Lin S."/>
            <person name="Yang T.F."/>
            <person name="Chen P.C."/>
        </authorList>
    </citation>
    <scope>NUCLEOTIDE SEQUENCE [LARGE SCALE GENOMIC DNA]</scope>
    <source>
        <strain evidence="4 5">CYW4</strain>
    </source>
</reference>
<evidence type="ECO:0000259" key="3">
    <source>
        <dbReference type="Pfam" id="PF00148"/>
    </source>
</evidence>
<gene>
    <name evidence="4" type="ORF">ABH15_04085</name>
</gene>
<dbReference type="Pfam" id="PF00148">
    <property type="entry name" value="Oxidored_nitro"/>
    <property type="match status" value="1"/>
</dbReference>
<evidence type="ECO:0000256" key="1">
    <source>
        <dbReference type="ARBA" id="ARBA00023231"/>
    </source>
</evidence>
<sequence length="357" mass="38722">MNSKPLPSNLFRFEGCTLTGALAVVTEIRDAVCIIHGPAGCTHHNFSLLHATLLGNDTVAVPRLLSTGLSENEIIFGGEDALLRCIDKAHGLSPSPSSLFVLSTCIVDTIGDDVQAVCAHEWNLPVVPIRTAGFLGGTFQTGVSNALLAAATLAVPCSRKSDGVTLIGEKNLEADVDENYAELMRLLAYFDLPVNLRFVRGIGTDDIARLGAGSLNILREPALLPVGEELRHRHGTPFIDSFPTGLAGTLRFLEEVGRLTGQDTRKAVREEAAYQEEILSEFRELAGNRVRFNRLSPMLKEDGIDREIIRELAEALDLRIAEDGIPLSAPYPAPVGTGGVHRMLHRWQRAIRAGSHR</sequence>
<comment type="similarity">
    <text evidence="2">Belongs to the NifD/NifK/NifE/NifN family.</text>
</comment>
<dbReference type="InterPro" id="IPR000318">
    <property type="entry name" value="Nase_comp1_CS"/>
</dbReference>
<dbReference type="GO" id="GO:0016163">
    <property type="term" value="F:nitrogenase activity"/>
    <property type="evidence" value="ECO:0007669"/>
    <property type="project" value="InterPro"/>
</dbReference>
<keyword evidence="1 2" id="KW-0535">Nitrogen fixation</keyword>
<evidence type="ECO:0000313" key="4">
    <source>
        <dbReference type="EMBL" id="RXE57289.1"/>
    </source>
</evidence>
<feature type="domain" description="Nitrogenase/oxidoreductase component 1" evidence="3">
    <location>
        <begin position="16"/>
        <end position="289"/>
    </location>
</feature>
<protein>
    <submittedName>
        <fullName evidence="4">Oxidoreductase</fullName>
    </submittedName>
</protein>
<keyword evidence="5" id="KW-1185">Reference proteome</keyword>
<comment type="caution">
    <text evidence="4">The sequence shown here is derived from an EMBL/GenBank/DDBJ whole genome shotgun (WGS) entry which is preliminary data.</text>
</comment>
<dbReference type="Proteomes" id="UP000290932">
    <property type="component" value="Unassembled WGS sequence"/>
</dbReference>
<dbReference type="InterPro" id="IPR000510">
    <property type="entry name" value="Nase/OxRdtase_comp1"/>
</dbReference>
<dbReference type="PANTHER" id="PTHR42956">
    <property type="entry name" value="NITROGENASE IRON-MOLYBDENUM COFACTOR BIOSYNTHESIS PROTEIN NIFE"/>
    <property type="match status" value="1"/>
</dbReference>
<dbReference type="PANTHER" id="PTHR42956:SF1">
    <property type="entry name" value="NITROGENASE IRON-MOLYBDENUM COFACTOR BIOSYNTHESIS PROTEIN NIFE"/>
    <property type="match status" value="1"/>
</dbReference>
<dbReference type="PROSITE" id="PS00699">
    <property type="entry name" value="NITROGENASE_1_1"/>
    <property type="match status" value="1"/>
</dbReference>
<proteinExistence type="inferred from homology"/>
<evidence type="ECO:0000256" key="2">
    <source>
        <dbReference type="RuleBase" id="RU004021"/>
    </source>
</evidence>
<dbReference type="SUPFAM" id="SSF53807">
    <property type="entry name" value="Helical backbone' metal receptor"/>
    <property type="match status" value="1"/>
</dbReference>
<organism evidence="4 5">
    <name type="scientific">Methanoculleus taiwanensis</name>
    <dbReference type="NCBI Taxonomy" id="1550565"/>
    <lineage>
        <taxon>Archaea</taxon>
        <taxon>Methanobacteriati</taxon>
        <taxon>Methanobacteriota</taxon>
        <taxon>Stenosarchaea group</taxon>
        <taxon>Methanomicrobia</taxon>
        <taxon>Methanomicrobiales</taxon>
        <taxon>Methanomicrobiaceae</taxon>
        <taxon>Methanoculleus</taxon>
    </lineage>
</organism>
<dbReference type="Gene3D" id="3.40.50.1980">
    <property type="entry name" value="Nitrogenase molybdenum iron protein domain"/>
    <property type="match status" value="2"/>
</dbReference>
<dbReference type="InterPro" id="IPR049939">
    <property type="entry name" value="NifE-like"/>
</dbReference>
<dbReference type="CDD" id="cd00316">
    <property type="entry name" value="Oxidoreductase_nitrogenase"/>
    <property type="match status" value="1"/>
</dbReference>
<dbReference type="EMBL" id="LHQS01000001">
    <property type="protein sequence ID" value="RXE57289.1"/>
    <property type="molecule type" value="Genomic_DNA"/>
</dbReference>